<keyword evidence="2 6" id="KW-1003">Cell membrane</keyword>
<dbReference type="RefSeq" id="WP_009966729.1">
    <property type="nucleotide sequence ID" value="NZ_AP024621.1"/>
</dbReference>
<evidence type="ECO:0000256" key="3">
    <source>
        <dbReference type="ARBA" id="ARBA00022692"/>
    </source>
</evidence>
<protein>
    <recommendedName>
        <fullName evidence="6">UPF0316 protein P5633_20830</fullName>
    </recommendedName>
</protein>
<evidence type="ECO:0000256" key="1">
    <source>
        <dbReference type="ARBA" id="ARBA00004651"/>
    </source>
</evidence>
<feature type="transmembrane region" description="Helical" evidence="6">
    <location>
        <begin position="40"/>
        <end position="61"/>
    </location>
</feature>
<reference evidence="9 12" key="1">
    <citation type="submission" date="2014-12" db="EMBL/GenBank/DDBJ databases">
        <title>Comparative genome analysis of Bacillus coagulans HM-08, Clostridium butyricum HM-68, Bacillus subtilis HM-66 and Bacillus licheniformis BL-09.</title>
        <authorList>
            <person name="Zhang H."/>
        </authorList>
    </citation>
    <scope>NUCLEOTIDE SEQUENCE [LARGE SCALE GENOMIC DNA]</scope>
    <source>
        <strain evidence="9 12">HM-66</strain>
    </source>
</reference>
<evidence type="ECO:0000259" key="7">
    <source>
        <dbReference type="Pfam" id="PF10035"/>
    </source>
</evidence>
<evidence type="ECO:0000313" key="12">
    <source>
        <dbReference type="Proteomes" id="UP000032247"/>
    </source>
</evidence>
<evidence type="ECO:0000256" key="5">
    <source>
        <dbReference type="ARBA" id="ARBA00023136"/>
    </source>
</evidence>
<evidence type="ECO:0000259" key="8">
    <source>
        <dbReference type="Pfam" id="PF18955"/>
    </source>
</evidence>
<feature type="transmembrane region" description="Helical" evidence="6">
    <location>
        <begin position="6"/>
        <end position="28"/>
    </location>
</feature>
<dbReference type="PANTHER" id="PTHR40060">
    <property type="entry name" value="UPF0316 PROTEIN YEBE"/>
    <property type="match status" value="1"/>
</dbReference>
<proteinExistence type="inferred from homology"/>
<dbReference type="Pfam" id="PF10035">
    <property type="entry name" value="DUF2179"/>
    <property type="match status" value="1"/>
</dbReference>
<dbReference type="NCBIfam" id="NF003194">
    <property type="entry name" value="PRK04164.1-5"/>
    <property type="match status" value="1"/>
</dbReference>
<reference evidence="10" key="2">
    <citation type="submission" date="2023-03" db="EMBL/GenBank/DDBJ databases">
        <title>Complete genome sequences of 52 Bacillus and Priestia strains isolated from West-African fermentations and 26 reference strains from the DSMZ collection.</title>
        <authorList>
            <person name="Wiedenbein E.S."/>
            <person name="Canoy T.S."/>
            <person name="Hui Y."/>
            <person name="Parkouda C."/>
            <person name="Dawende C."/>
            <person name="Ametefe E."/>
            <person name="Jespersen L."/>
            <person name="Nielsen D.S."/>
        </authorList>
    </citation>
    <scope>NUCLEOTIDE SEQUENCE</scope>
    <source>
        <strain evidence="10">PRO56</strain>
    </source>
</reference>
<dbReference type="Proteomes" id="UP001229422">
    <property type="component" value="Chromosome"/>
</dbReference>
<reference evidence="11" key="3">
    <citation type="submission" date="2023-05" db="EMBL/GenBank/DDBJ databases">
        <title>Complete genome sequence of Bacillus subtilis SRCM117797 isolated from Soybean paste.</title>
        <authorList>
            <person name="Abraha H.B."/>
            <person name="Kim K.-P."/>
            <person name="Ryu M.-S."/>
            <person name="Jeong D.-Y."/>
        </authorList>
    </citation>
    <scope>NUCLEOTIDE SEQUENCE</scope>
    <source>
        <strain evidence="11">SRCM117797</strain>
    </source>
</reference>
<dbReference type="SMR" id="A0A063XCR4"/>
<dbReference type="AlphaFoldDB" id="A0A063XCR4"/>
<keyword evidence="3 6" id="KW-0812">Transmembrane</keyword>
<dbReference type="InterPro" id="IPR022930">
    <property type="entry name" value="UPF0316"/>
</dbReference>
<gene>
    <name evidence="10" type="primary">yebE</name>
    <name evidence="10" type="ORF">P5633_20830</name>
    <name evidence="11" type="ORF">QL281_16050</name>
    <name evidence="9" type="ORF">SC09_Contig25orf00372</name>
</gene>
<evidence type="ECO:0000313" key="10">
    <source>
        <dbReference type="EMBL" id="WEY84658.1"/>
    </source>
</evidence>
<dbReference type="PATRIC" id="fig|1423.167.peg.2025"/>
<feature type="transmembrane region" description="Helical" evidence="6">
    <location>
        <begin position="67"/>
        <end position="87"/>
    </location>
</feature>
<dbReference type="PANTHER" id="PTHR40060:SF1">
    <property type="entry name" value="UPF0316 PROTEIN YEBE"/>
    <property type="match status" value="1"/>
</dbReference>
<dbReference type="EMBL" id="JXBC01000004">
    <property type="protein sequence ID" value="KIU10588.1"/>
    <property type="molecule type" value="Genomic_DNA"/>
</dbReference>
<feature type="domain" description="DUF2179" evidence="7">
    <location>
        <begin position="118"/>
        <end position="170"/>
    </location>
</feature>
<evidence type="ECO:0000313" key="11">
    <source>
        <dbReference type="EMBL" id="WHM20337.1"/>
    </source>
</evidence>
<dbReference type="Pfam" id="PF18955">
    <property type="entry name" value="DUF5698"/>
    <property type="match status" value="1"/>
</dbReference>
<name>A0A063XCR4_BACIU</name>
<dbReference type="CDD" id="cd16381">
    <property type="entry name" value="YitT_C_like_1"/>
    <property type="match status" value="1"/>
</dbReference>
<feature type="domain" description="DUF5698" evidence="8">
    <location>
        <begin position="28"/>
        <end position="85"/>
    </location>
</feature>
<evidence type="ECO:0000256" key="2">
    <source>
        <dbReference type="ARBA" id="ARBA00022475"/>
    </source>
</evidence>
<keyword evidence="4 6" id="KW-1133">Transmembrane helix</keyword>
<keyword evidence="5 6" id="KW-0472">Membrane</keyword>
<dbReference type="GO" id="GO:0005886">
    <property type="term" value="C:plasma membrane"/>
    <property type="evidence" value="ECO:0007669"/>
    <property type="project" value="UniProtKB-SubCell"/>
</dbReference>
<sequence length="184" mass="20667">MMQTILSNGIAMVLIILIINIVYVSFFTIRMILTLKGQRYLAAGISTIEILVYVTGLSLVLDNLDQIQNVIAYALGYGLGVIVGMKIEEKLALGYIMVNVITKELDLDLPKQLREKGYGVTNWVAGGLEGDRTALQILTPRRYELQLYDTIKTLDSKAFIIAYEPKTIHGGFWVKAVKKRRIKE</sequence>
<dbReference type="EMBL" id="CP125292">
    <property type="protein sequence ID" value="WHM20337.1"/>
    <property type="molecule type" value="Genomic_DNA"/>
</dbReference>
<dbReference type="Proteomes" id="UP001214898">
    <property type="component" value="Chromosome"/>
</dbReference>
<dbReference type="InterPro" id="IPR019264">
    <property type="entry name" value="DUF2179"/>
</dbReference>
<dbReference type="STRING" id="483913.AN935_03285"/>
<dbReference type="EMBL" id="CP120576">
    <property type="protein sequence ID" value="WEY84658.1"/>
    <property type="molecule type" value="Genomic_DNA"/>
</dbReference>
<dbReference type="InterPro" id="IPR044035">
    <property type="entry name" value="DUF5698"/>
</dbReference>
<comment type="similarity">
    <text evidence="6">Belongs to the UPF0316 family.</text>
</comment>
<evidence type="ECO:0000256" key="6">
    <source>
        <dbReference type="HAMAP-Rule" id="MF_01515"/>
    </source>
</evidence>
<evidence type="ECO:0000313" key="9">
    <source>
        <dbReference type="EMBL" id="KIU10588.1"/>
    </source>
</evidence>
<dbReference type="HAMAP" id="MF_01515">
    <property type="entry name" value="UPF0316"/>
    <property type="match status" value="1"/>
</dbReference>
<comment type="subcellular location">
    <subcellularLocation>
        <location evidence="1 6">Cell membrane</location>
        <topology evidence="1 6">Multi-pass membrane protein</topology>
    </subcellularLocation>
</comment>
<dbReference type="Proteomes" id="UP000032247">
    <property type="component" value="Unassembled WGS sequence"/>
</dbReference>
<accession>A0A063XCR4</accession>
<organism evidence="9 12">
    <name type="scientific">Bacillus subtilis</name>
    <dbReference type="NCBI Taxonomy" id="1423"/>
    <lineage>
        <taxon>Bacteria</taxon>
        <taxon>Bacillati</taxon>
        <taxon>Bacillota</taxon>
        <taxon>Bacilli</taxon>
        <taxon>Bacillales</taxon>
        <taxon>Bacillaceae</taxon>
        <taxon>Bacillus</taxon>
    </lineage>
</organism>
<evidence type="ECO:0000256" key="4">
    <source>
        <dbReference type="ARBA" id="ARBA00022989"/>
    </source>
</evidence>